<dbReference type="GO" id="GO:0015254">
    <property type="term" value="F:glycerol channel activity"/>
    <property type="evidence" value="ECO:0007669"/>
    <property type="project" value="TreeGrafter"/>
</dbReference>
<dbReference type="PANTHER" id="PTHR43829:SF9">
    <property type="entry name" value="AQUAPORIN-9"/>
    <property type="match status" value="1"/>
</dbReference>
<evidence type="ECO:0000256" key="2">
    <source>
        <dbReference type="ARBA" id="ARBA00006175"/>
    </source>
</evidence>
<sequence>MKDPLSLQLLGEFVGTALLVLLGDGVVAGVNLNKSKAQGAGWVAITIGWGIAVTLGVYASAFLSPGHLNPAVSLGMAVAGKFPWAYVLPYSIVQIAGGFVGAALVWLHYGPHWRATDDQEAILSTFATVPAIRSYAANFISELIGTMVLLFSLLTFTRGDFTAGLNPLVVGVLILAIGLSLGGPTGYAINPARDLGPRMTHAIFPIANKGSSDWAYSWVPVIAPMVGGGLGAWLFTLIP</sequence>
<dbReference type="InterPro" id="IPR000425">
    <property type="entry name" value="MIP"/>
</dbReference>
<comment type="similarity">
    <text evidence="2 7">Belongs to the MIP/aquaporin (TC 1.A.8) family.</text>
</comment>
<evidence type="ECO:0000256" key="3">
    <source>
        <dbReference type="ARBA" id="ARBA00022448"/>
    </source>
</evidence>
<keyword evidence="3 7" id="KW-0813">Transport</keyword>
<comment type="subcellular location">
    <subcellularLocation>
        <location evidence="1">Membrane</location>
        <topology evidence="1">Multi-pass membrane protein</topology>
    </subcellularLocation>
</comment>
<dbReference type="InterPro" id="IPR050363">
    <property type="entry name" value="MIP/Aquaporin"/>
</dbReference>
<dbReference type="Gene3D" id="1.20.1080.10">
    <property type="entry name" value="Glycerol uptake facilitator protein"/>
    <property type="match status" value="1"/>
</dbReference>
<organism evidence="9">
    <name type="scientific">Loigolactobacillus rennini</name>
    <dbReference type="NCBI Taxonomy" id="238013"/>
    <lineage>
        <taxon>Bacteria</taxon>
        <taxon>Bacillati</taxon>
        <taxon>Bacillota</taxon>
        <taxon>Bacilli</taxon>
        <taxon>Lactobacillales</taxon>
        <taxon>Lactobacillaceae</taxon>
        <taxon>Loigolactobacillus</taxon>
    </lineage>
</organism>
<keyword evidence="6 8" id="KW-0472">Membrane</keyword>
<name>A0A1K2I8U4_9LACO</name>
<dbReference type="AlphaFoldDB" id="A0A1K2I8U4"/>
<evidence type="ECO:0000256" key="8">
    <source>
        <dbReference type="SAM" id="Phobius"/>
    </source>
</evidence>
<dbReference type="PROSITE" id="PS00221">
    <property type="entry name" value="MIP"/>
    <property type="match status" value="1"/>
</dbReference>
<feature type="transmembrane region" description="Helical" evidence="8">
    <location>
        <begin position="215"/>
        <end position="238"/>
    </location>
</feature>
<dbReference type="EMBL" id="LT634362">
    <property type="protein sequence ID" value="SFZ88826.1"/>
    <property type="molecule type" value="Genomic_DNA"/>
</dbReference>
<dbReference type="PANTHER" id="PTHR43829">
    <property type="entry name" value="AQUAPORIN OR AQUAGLYCEROPORIN RELATED"/>
    <property type="match status" value="1"/>
</dbReference>
<dbReference type="PRINTS" id="PR00783">
    <property type="entry name" value="MINTRINSICP"/>
</dbReference>
<feature type="transmembrane region" description="Helical" evidence="8">
    <location>
        <begin position="135"/>
        <end position="156"/>
    </location>
</feature>
<dbReference type="InterPro" id="IPR023271">
    <property type="entry name" value="Aquaporin-like"/>
</dbReference>
<keyword evidence="4 7" id="KW-0812">Transmembrane</keyword>
<keyword evidence="5 8" id="KW-1133">Transmembrane helix</keyword>
<dbReference type="GO" id="GO:0005886">
    <property type="term" value="C:plasma membrane"/>
    <property type="evidence" value="ECO:0007669"/>
    <property type="project" value="TreeGrafter"/>
</dbReference>
<feature type="transmembrane region" description="Helical" evidence="8">
    <location>
        <begin position="42"/>
        <end position="63"/>
    </location>
</feature>
<dbReference type="InterPro" id="IPR022357">
    <property type="entry name" value="MIP_CS"/>
</dbReference>
<dbReference type="NCBIfam" id="TIGR00861">
    <property type="entry name" value="MIP"/>
    <property type="match status" value="1"/>
</dbReference>
<evidence type="ECO:0000313" key="9">
    <source>
        <dbReference type="EMBL" id="SFZ88826.1"/>
    </source>
</evidence>
<evidence type="ECO:0000256" key="7">
    <source>
        <dbReference type="RuleBase" id="RU000477"/>
    </source>
</evidence>
<protein>
    <submittedName>
        <fullName evidence="9">Glycerol uptake facilitator protein</fullName>
    </submittedName>
</protein>
<feature type="transmembrane region" description="Helical" evidence="8">
    <location>
        <begin position="9"/>
        <end position="30"/>
    </location>
</feature>
<gene>
    <name evidence="9" type="ORF">LREN565_1939</name>
</gene>
<accession>A0A1K2I8U4</accession>
<feature type="transmembrane region" description="Helical" evidence="8">
    <location>
        <begin position="84"/>
        <end position="109"/>
    </location>
</feature>
<feature type="transmembrane region" description="Helical" evidence="8">
    <location>
        <begin position="168"/>
        <end position="189"/>
    </location>
</feature>
<evidence type="ECO:0000256" key="5">
    <source>
        <dbReference type="ARBA" id="ARBA00022989"/>
    </source>
</evidence>
<dbReference type="Pfam" id="PF00230">
    <property type="entry name" value="MIP"/>
    <property type="match status" value="1"/>
</dbReference>
<evidence type="ECO:0000256" key="1">
    <source>
        <dbReference type="ARBA" id="ARBA00004141"/>
    </source>
</evidence>
<reference evidence="9" key="1">
    <citation type="submission" date="2016-11" db="EMBL/GenBank/DDBJ databases">
        <authorList>
            <person name="Jaros S."/>
            <person name="Januszkiewicz K."/>
            <person name="Wedrychowicz H."/>
        </authorList>
    </citation>
    <scope>NUCLEOTIDE SEQUENCE</scope>
    <source>
        <strain evidence="9">ACA-DC 565</strain>
    </source>
</reference>
<dbReference type="SUPFAM" id="SSF81338">
    <property type="entry name" value="Aquaporin-like"/>
    <property type="match status" value="1"/>
</dbReference>
<evidence type="ECO:0000256" key="4">
    <source>
        <dbReference type="ARBA" id="ARBA00022692"/>
    </source>
</evidence>
<proteinExistence type="inferred from homology"/>
<evidence type="ECO:0000256" key="6">
    <source>
        <dbReference type="ARBA" id="ARBA00023136"/>
    </source>
</evidence>